<dbReference type="InterPro" id="IPR035906">
    <property type="entry name" value="MetI-like_sf"/>
</dbReference>
<keyword evidence="4 7" id="KW-0812">Transmembrane</keyword>
<keyword evidence="2 7" id="KW-0813">Transport</keyword>
<dbReference type="PANTHER" id="PTHR43227:SF3">
    <property type="entry name" value="BINDING-PROTEIN-DEPENDENT TRANSPORT SYSTEMS INNER MEMBRANE COMPONENT"/>
    <property type="match status" value="1"/>
</dbReference>
<evidence type="ECO:0000256" key="4">
    <source>
        <dbReference type="ARBA" id="ARBA00022692"/>
    </source>
</evidence>
<keyword evidence="10" id="KW-1185">Reference proteome</keyword>
<evidence type="ECO:0000256" key="7">
    <source>
        <dbReference type="RuleBase" id="RU363032"/>
    </source>
</evidence>
<organism evidence="9 10">
    <name type="scientific">Paenibacillus abyssi</name>
    <dbReference type="NCBI Taxonomy" id="1340531"/>
    <lineage>
        <taxon>Bacteria</taxon>
        <taxon>Bacillati</taxon>
        <taxon>Bacillota</taxon>
        <taxon>Bacilli</taxon>
        <taxon>Bacillales</taxon>
        <taxon>Paenibacillaceae</taxon>
        <taxon>Paenibacillus</taxon>
    </lineage>
</organism>
<keyword evidence="5 7" id="KW-1133">Transmembrane helix</keyword>
<evidence type="ECO:0000256" key="6">
    <source>
        <dbReference type="ARBA" id="ARBA00023136"/>
    </source>
</evidence>
<reference evidence="9" key="2">
    <citation type="submission" date="2020-09" db="EMBL/GenBank/DDBJ databases">
        <authorList>
            <person name="Sun Q."/>
            <person name="Zhou Y."/>
        </authorList>
    </citation>
    <scope>NUCLEOTIDE SEQUENCE</scope>
    <source>
        <strain evidence="9">CGMCC 1.12987</strain>
    </source>
</reference>
<dbReference type="Pfam" id="PF00528">
    <property type="entry name" value="BPD_transp_1"/>
    <property type="match status" value="1"/>
</dbReference>
<comment type="subcellular location">
    <subcellularLocation>
        <location evidence="1 7">Cell membrane</location>
        <topology evidence="1 7">Multi-pass membrane protein</topology>
    </subcellularLocation>
</comment>
<dbReference type="GO" id="GO:0005886">
    <property type="term" value="C:plasma membrane"/>
    <property type="evidence" value="ECO:0007669"/>
    <property type="project" value="UniProtKB-SubCell"/>
</dbReference>
<dbReference type="AlphaFoldDB" id="A0A917CWD6"/>
<evidence type="ECO:0000313" key="9">
    <source>
        <dbReference type="EMBL" id="GGF98056.1"/>
    </source>
</evidence>
<feature type="transmembrane region" description="Helical" evidence="7">
    <location>
        <begin position="109"/>
        <end position="127"/>
    </location>
</feature>
<dbReference type="Proteomes" id="UP000644756">
    <property type="component" value="Unassembled WGS sequence"/>
</dbReference>
<evidence type="ECO:0000256" key="5">
    <source>
        <dbReference type="ARBA" id="ARBA00022989"/>
    </source>
</evidence>
<evidence type="ECO:0000259" key="8">
    <source>
        <dbReference type="PROSITE" id="PS50928"/>
    </source>
</evidence>
<feature type="transmembrane region" description="Helical" evidence="7">
    <location>
        <begin position="220"/>
        <end position="244"/>
    </location>
</feature>
<evidence type="ECO:0000256" key="3">
    <source>
        <dbReference type="ARBA" id="ARBA00022475"/>
    </source>
</evidence>
<dbReference type="InterPro" id="IPR000515">
    <property type="entry name" value="MetI-like"/>
</dbReference>
<sequence>MLLRLIRKRREMFTGYLFVLPWIIGFLLFMAYPIYFSLNMSFNRVLITSEGINTTFVAWDNFKYAFLSDPQYVEELVVFIQQVVFIIPIVVIFSMLVALLINQPIRFKGLFRGIFFLPVVITSGEVVKELFSQGATSIPIVERYGIVQFLEANFSSTWSEPIITVIQQLIIILWYSGVQILIFLAGLQKVNSQIYEAASIDGASPWEIFWKITLPSIKPFILVNIVYTTVDLFTNALNGVIGLIKEHMFKLNTGFGYATALAWIYFAIIFVILLLVVLIFSRNEDYNPRKAGR</sequence>
<comment type="caution">
    <text evidence="9">The sequence shown here is derived from an EMBL/GenBank/DDBJ whole genome shotgun (WGS) entry which is preliminary data.</text>
</comment>
<feature type="domain" description="ABC transmembrane type-1" evidence="8">
    <location>
        <begin position="76"/>
        <end position="276"/>
    </location>
</feature>
<comment type="similarity">
    <text evidence="7">Belongs to the binding-protein-dependent transport system permease family.</text>
</comment>
<dbReference type="PROSITE" id="PS50928">
    <property type="entry name" value="ABC_TM1"/>
    <property type="match status" value="1"/>
</dbReference>
<dbReference type="CDD" id="cd06261">
    <property type="entry name" value="TM_PBP2"/>
    <property type="match status" value="1"/>
</dbReference>
<dbReference type="InterPro" id="IPR050809">
    <property type="entry name" value="UgpAE/MalFG_permease"/>
</dbReference>
<evidence type="ECO:0000313" key="10">
    <source>
        <dbReference type="Proteomes" id="UP000644756"/>
    </source>
</evidence>
<evidence type="ECO:0000256" key="2">
    <source>
        <dbReference type="ARBA" id="ARBA00022448"/>
    </source>
</evidence>
<reference evidence="9" key="1">
    <citation type="journal article" date="2014" name="Int. J. Syst. Evol. Microbiol.">
        <title>Complete genome sequence of Corynebacterium casei LMG S-19264T (=DSM 44701T), isolated from a smear-ripened cheese.</title>
        <authorList>
            <consortium name="US DOE Joint Genome Institute (JGI-PGF)"/>
            <person name="Walter F."/>
            <person name="Albersmeier A."/>
            <person name="Kalinowski J."/>
            <person name="Ruckert C."/>
        </authorList>
    </citation>
    <scope>NUCLEOTIDE SEQUENCE</scope>
    <source>
        <strain evidence="9">CGMCC 1.12987</strain>
    </source>
</reference>
<keyword evidence="3" id="KW-1003">Cell membrane</keyword>
<feature type="transmembrane region" description="Helical" evidence="7">
    <location>
        <begin position="165"/>
        <end position="187"/>
    </location>
</feature>
<protein>
    <submittedName>
        <fullName evidence="9">ABC transporter permease</fullName>
    </submittedName>
</protein>
<feature type="transmembrane region" description="Helical" evidence="7">
    <location>
        <begin position="76"/>
        <end position="102"/>
    </location>
</feature>
<dbReference type="GO" id="GO:0055085">
    <property type="term" value="P:transmembrane transport"/>
    <property type="evidence" value="ECO:0007669"/>
    <property type="project" value="InterPro"/>
</dbReference>
<feature type="transmembrane region" description="Helical" evidence="7">
    <location>
        <begin position="256"/>
        <end position="280"/>
    </location>
</feature>
<accession>A0A917CWD6</accession>
<feature type="transmembrane region" description="Helical" evidence="7">
    <location>
        <begin position="12"/>
        <end position="35"/>
    </location>
</feature>
<dbReference type="SUPFAM" id="SSF161098">
    <property type="entry name" value="MetI-like"/>
    <property type="match status" value="1"/>
</dbReference>
<evidence type="ECO:0000256" key="1">
    <source>
        <dbReference type="ARBA" id="ARBA00004651"/>
    </source>
</evidence>
<dbReference type="PANTHER" id="PTHR43227">
    <property type="entry name" value="BLL4140 PROTEIN"/>
    <property type="match status" value="1"/>
</dbReference>
<name>A0A917CWD6_9BACL</name>
<dbReference type="RefSeq" id="WP_229725002.1">
    <property type="nucleotide sequence ID" value="NZ_BMGR01000004.1"/>
</dbReference>
<keyword evidence="6 7" id="KW-0472">Membrane</keyword>
<dbReference type="EMBL" id="BMGR01000004">
    <property type="protein sequence ID" value="GGF98056.1"/>
    <property type="molecule type" value="Genomic_DNA"/>
</dbReference>
<gene>
    <name evidence="9" type="ORF">GCM10010916_14100</name>
</gene>
<dbReference type="Gene3D" id="1.10.3720.10">
    <property type="entry name" value="MetI-like"/>
    <property type="match status" value="1"/>
</dbReference>
<proteinExistence type="inferred from homology"/>